<keyword evidence="1" id="KW-0547">Nucleotide-binding</keyword>
<comment type="caution">
    <text evidence="4">The sequence shown here is derived from an EMBL/GenBank/DDBJ whole genome shotgun (WGS) entry which is preliminary data.</text>
</comment>
<feature type="domain" description="ABC transporter" evidence="3">
    <location>
        <begin position="362"/>
        <end position="563"/>
    </location>
</feature>
<dbReference type="InterPro" id="IPR017871">
    <property type="entry name" value="ABC_transporter-like_CS"/>
</dbReference>
<keyword evidence="5" id="KW-1185">Reference proteome</keyword>
<keyword evidence="2 4" id="KW-0067">ATP-binding</keyword>
<sequence length="563" mass="64720">MLLDVNISEKSFNNKSLIKDVKFSVNENEIIGIIGRNGVGKSTILSILTGKDSDYTGNIIKKKNLIMASSIQEYHSVKNKTVINFILNDLPNYANLKYKIEHLPEVMGDNLRLINEYTEALNKFHQNNFHFIEDKIIAELKDFGLENFQNKKMKELSGGQKRLVDVIKILHSSADIALLDEPTNFMDYQSKNIFLNWLKKSSGAKLIITHDRDVLMNVDKIIEIKDQKSYIFDGNYEHYLKVNTERTSGNIDDYQKKQAEKNNLADKLKNFQRMKEKARDPNTIKRFKRLENNAREKIAILDKTEKPSFWIDAESLNSLKNNQLANYDKFKAKNIKINTQYSSKDKSKRNFITINSLTAGYGKLEDALESKNNAKILFENLNFTVNTHSKIELFGLNGAGKTTLIKIILHSIFTDYPINSQIYDGYIKADRDIRVGLYSQEVSEDMFELELKEAVENIYKSQNLSITESKIRQLLAQYLFLEEDLATKVKDLSGGQKARLQLIKMLSTDPQLLILDEPTSHLDLPSIEELEKALLSFNGAIIYVSHDNIFRKKIGGEKIEIKY</sequence>
<dbReference type="InterPro" id="IPR051309">
    <property type="entry name" value="ABCF_ATPase"/>
</dbReference>
<dbReference type="InterPro" id="IPR027417">
    <property type="entry name" value="P-loop_NTPase"/>
</dbReference>
<organism evidence="4 5">
    <name type="scientific">Candidatus Nanogingivalis gingivitcus</name>
    <dbReference type="NCBI Taxonomy" id="2171992"/>
    <lineage>
        <taxon>Bacteria</taxon>
        <taxon>Candidatus Saccharimonadota</taxon>
        <taxon>Candidatus Nanosyncoccalia</taxon>
        <taxon>Candidatus Nanogingivales</taxon>
        <taxon>Candidatus Nanogingivalaceae</taxon>
        <taxon>Candidatus Nanogingivalis</taxon>
    </lineage>
</organism>
<dbReference type="Pfam" id="PF00005">
    <property type="entry name" value="ABC_tran"/>
    <property type="match status" value="2"/>
</dbReference>
<dbReference type="SUPFAM" id="SSF52540">
    <property type="entry name" value="P-loop containing nucleoside triphosphate hydrolases"/>
    <property type="match status" value="2"/>
</dbReference>
<dbReference type="EMBL" id="PRLK01000001">
    <property type="protein sequence ID" value="RYC72957.1"/>
    <property type="molecule type" value="Genomic_DNA"/>
</dbReference>
<dbReference type="PROSITE" id="PS50893">
    <property type="entry name" value="ABC_TRANSPORTER_2"/>
    <property type="match status" value="2"/>
</dbReference>
<name>A0ABY0FJ40_9BACT</name>
<dbReference type="SMART" id="SM00382">
    <property type="entry name" value="AAA"/>
    <property type="match status" value="2"/>
</dbReference>
<evidence type="ECO:0000256" key="2">
    <source>
        <dbReference type="ARBA" id="ARBA00022840"/>
    </source>
</evidence>
<dbReference type="Proteomes" id="UP001190925">
    <property type="component" value="Unassembled WGS sequence"/>
</dbReference>
<dbReference type="CDD" id="cd03221">
    <property type="entry name" value="ABCF_EF-3"/>
    <property type="match status" value="1"/>
</dbReference>
<reference evidence="4 5" key="2">
    <citation type="journal article" date="2020" name="Cell Rep.">
        <title>Acquisition and Adaptation of Ultra-small Parasitic Reduced Genome Bacteria to Mammalian Hosts.</title>
        <authorList>
            <person name="McLean J.S."/>
            <person name="Bor B."/>
            <person name="Kerns K.A."/>
            <person name="Liu Q."/>
            <person name="To T.T."/>
            <person name="Solden L."/>
            <person name="Hendrickson E.L."/>
            <person name="Wrighton K."/>
            <person name="Shi W."/>
            <person name="He X."/>
        </authorList>
    </citation>
    <scope>NUCLEOTIDE SEQUENCE [LARGE SCALE GENOMIC DNA]</scope>
    <source>
        <strain evidence="4 5">TM7_CMJM_G6_1_HOT_870</strain>
    </source>
</reference>
<reference evidence="4 5" key="1">
    <citation type="journal article" date="2018" name="bioRxiv">
        <title>Evidence of independent acquisition and adaption of ultra-small bacteria to human hosts across the highly diverse yet reduced genomes of the phylum Saccharibacteria.</title>
        <authorList>
            <person name="McLean J.S."/>
            <person name="Bor B."/>
            <person name="To T.T."/>
            <person name="Liu Q."/>
            <person name="Kearns K.A."/>
            <person name="Solden L.M."/>
            <person name="Wrighton K.C."/>
            <person name="He X."/>
            <person name="Shi W."/>
        </authorList>
    </citation>
    <scope>NUCLEOTIDE SEQUENCE [LARGE SCALE GENOMIC DNA]</scope>
    <source>
        <strain evidence="4 5">TM7_CMJM_G6_1_HOT_870</strain>
    </source>
</reference>
<dbReference type="GO" id="GO:0005524">
    <property type="term" value="F:ATP binding"/>
    <property type="evidence" value="ECO:0007669"/>
    <property type="project" value="UniProtKB-KW"/>
</dbReference>
<dbReference type="InterPro" id="IPR003439">
    <property type="entry name" value="ABC_transporter-like_ATP-bd"/>
</dbReference>
<evidence type="ECO:0000313" key="4">
    <source>
        <dbReference type="EMBL" id="RYC72957.1"/>
    </source>
</evidence>
<gene>
    <name evidence="4" type="primary">yheS</name>
    <name evidence="4" type="ORF">G6CMJM_00059</name>
</gene>
<protein>
    <submittedName>
        <fullName evidence="4">ABC transporter ATP-binding protein YheS</fullName>
    </submittedName>
</protein>
<dbReference type="PROSITE" id="PS00211">
    <property type="entry name" value="ABC_TRANSPORTER_1"/>
    <property type="match status" value="2"/>
</dbReference>
<accession>A0ABY0FJ40</accession>
<feature type="domain" description="ABC transporter" evidence="3">
    <location>
        <begin position="2"/>
        <end position="251"/>
    </location>
</feature>
<evidence type="ECO:0000259" key="3">
    <source>
        <dbReference type="PROSITE" id="PS50893"/>
    </source>
</evidence>
<dbReference type="PANTHER" id="PTHR42855:SF2">
    <property type="entry name" value="DRUG RESISTANCE ABC TRANSPORTER,ATP-BINDING PROTEIN"/>
    <property type="match status" value="1"/>
</dbReference>
<dbReference type="RefSeq" id="WP_129718492.1">
    <property type="nucleotide sequence ID" value="NZ_PRLK01000001.1"/>
</dbReference>
<evidence type="ECO:0000256" key="1">
    <source>
        <dbReference type="ARBA" id="ARBA00022741"/>
    </source>
</evidence>
<proteinExistence type="predicted"/>
<dbReference type="PANTHER" id="PTHR42855">
    <property type="entry name" value="ABC TRANSPORTER ATP-BINDING SUBUNIT"/>
    <property type="match status" value="1"/>
</dbReference>
<dbReference type="InterPro" id="IPR003593">
    <property type="entry name" value="AAA+_ATPase"/>
</dbReference>
<dbReference type="Gene3D" id="3.40.50.300">
    <property type="entry name" value="P-loop containing nucleotide triphosphate hydrolases"/>
    <property type="match status" value="2"/>
</dbReference>
<evidence type="ECO:0000313" key="5">
    <source>
        <dbReference type="Proteomes" id="UP001190925"/>
    </source>
</evidence>